<protein>
    <submittedName>
        <fullName evidence="1">Uncharacterized protein</fullName>
    </submittedName>
</protein>
<dbReference type="EMBL" id="CP043732">
    <property type="protein sequence ID" value="QMU97851.1"/>
    <property type="molecule type" value="Genomic_DNA"/>
</dbReference>
<sequence>MVALIRRYQADSGEWVPTVPKRWDGYGWSRPVEDYTTVRRSPFDPYLAAGTVFQRDVSQMPLATKSVAQAQWMRDHINYGSGYGPTALNTSVNGTHPVQVHLVDSRIPGMNRIHMTCGDIGVTGYGAEVLSGWVPWPKWLDASSLQAGQDSSVVIVDLGSGLVREYYYVEQTAGYTNRFTAWVGGISLYNRDLIDLAERNYPLQLQMGRNTVVRMHNWAGWIDIAGARRGVIDHAVAFTCANMALPDSLGEAIDPDGVRYITKGASWPGLSGDGDTANPSDEVPIHGQWARLPTTLDLSPSGPYPPFLRMVIRAIQKYGMVCTDSNNFVHAFNAEPGFYERQFLGVDPWSSGGDVTAKYRELNIREGRDPADALSVAAFPWGQTQWAPRHWGAPTRIAAQP</sequence>
<evidence type="ECO:0000313" key="2">
    <source>
        <dbReference type="Proteomes" id="UP000515708"/>
    </source>
</evidence>
<gene>
    <name evidence="1" type="ORF">FVO59_12015</name>
</gene>
<accession>A0A7D7WGW0</accession>
<organism evidence="1 2">
    <name type="scientific">Microbacterium esteraromaticum</name>
    <dbReference type="NCBI Taxonomy" id="57043"/>
    <lineage>
        <taxon>Bacteria</taxon>
        <taxon>Bacillati</taxon>
        <taxon>Actinomycetota</taxon>
        <taxon>Actinomycetes</taxon>
        <taxon>Micrococcales</taxon>
        <taxon>Microbacteriaceae</taxon>
        <taxon>Microbacterium</taxon>
    </lineage>
</organism>
<evidence type="ECO:0000313" key="1">
    <source>
        <dbReference type="EMBL" id="QMU97851.1"/>
    </source>
</evidence>
<name>A0A7D7WGW0_9MICO</name>
<reference evidence="1 2" key="1">
    <citation type="journal article" date="2020" name="Front. Microbiol.">
        <title>Design of Bacterial Strain-Specific qPCR Assays Using NGS Data and Publicly Available Resources and Its Application to Track Biocontrol Strains.</title>
        <authorList>
            <person name="Hernandez I."/>
            <person name="Sant C."/>
            <person name="Martinez R."/>
            <person name="Fernandez C."/>
        </authorList>
    </citation>
    <scope>NUCLEOTIDE SEQUENCE [LARGE SCALE GENOMIC DNA]</scope>
    <source>
        <strain evidence="1 2">B24</strain>
    </source>
</reference>
<proteinExistence type="predicted"/>
<dbReference type="Proteomes" id="UP000515708">
    <property type="component" value="Chromosome"/>
</dbReference>
<dbReference type="RefSeq" id="WP_182252860.1">
    <property type="nucleotide sequence ID" value="NZ_CP043732.1"/>
</dbReference>
<dbReference type="AlphaFoldDB" id="A0A7D7WGW0"/>